<dbReference type="EMBL" id="FOJX01000003">
    <property type="protein sequence ID" value="SFA91850.1"/>
    <property type="molecule type" value="Genomic_DNA"/>
</dbReference>
<proteinExistence type="predicted"/>
<dbReference type="Proteomes" id="UP000183843">
    <property type="component" value="Unassembled WGS sequence"/>
</dbReference>
<dbReference type="AlphaFoldDB" id="A0A1I0WUM4"/>
<organism evidence="1 2">
    <name type="scientific">Selenomonas ruminantium</name>
    <dbReference type="NCBI Taxonomy" id="971"/>
    <lineage>
        <taxon>Bacteria</taxon>
        <taxon>Bacillati</taxon>
        <taxon>Bacillota</taxon>
        <taxon>Negativicutes</taxon>
        <taxon>Selenomonadales</taxon>
        <taxon>Selenomonadaceae</taxon>
        <taxon>Selenomonas</taxon>
    </lineage>
</organism>
<protein>
    <submittedName>
        <fullName evidence="1">Uncharacterized protein</fullName>
    </submittedName>
</protein>
<evidence type="ECO:0000313" key="1">
    <source>
        <dbReference type="EMBL" id="SFA91850.1"/>
    </source>
</evidence>
<reference evidence="1 2" key="1">
    <citation type="submission" date="2016-10" db="EMBL/GenBank/DDBJ databases">
        <authorList>
            <person name="de Groot N.N."/>
        </authorList>
    </citation>
    <scope>NUCLEOTIDE SEQUENCE [LARGE SCALE GENOMIC DNA]</scope>
    <source>
        <strain evidence="1 2">L14</strain>
    </source>
</reference>
<name>A0A1I0WUM4_SELRU</name>
<dbReference type="RefSeq" id="WP_177188215.1">
    <property type="nucleotide sequence ID" value="NZ_FOJX01000003.1"/>
</dbReference>
<accession>A0A1I0WUM4</accession>
<sequence length="57" mass="6956">MDEQMKLEVDDQIVKRIMAMIILEEKRNLRLPVTQRKTKTQMENILYQEIIRQVPKE</sequence>
<gene>
    <name evidence="1" type="ORF">SAMN05216587_103293</name>
</gene>
<evidence type="ECO:0000313" key="2">
    <source>
        <dbReference type="Proteomes" id="UP000183843"/>
    </source>
</evidence>